<evidence type="ECO:0000256" key="3">
    <source>
        <dbReference type="ARBA" id="ARBA00023002"/>
    </source>
</evidence>
<keyword evidence="4" id="KW-0503">Monooxygenase</keyword>
<feature type="domain" description="Luciferase-like" evidence="5">
    <location>
        <begin position="26"/>
        <end position="317"/>
    </location>
</feature>
<dbReference type="PANTHER" id="PTHR42847">
    <property type="entry name" value="ALKANESULFONATE MONOOXYGENASE"/>
    <property type="match status" value="1"/>
</dbReference>
<dbReference type="InterPro" id="IPR011251">
    <property type="entry name" value="Luciferase-like_dom"/>
</dbReference>
<keyword evidence="2" id="KW-0288">FMN</keyword>
<dbReference type="Pfam" id="PF00296">
    <property type="entry name" value="Bac_luciferase"/>
    <property type="match status" value="1"/>
</dbReference>
<organism evidence="6 7">
    <name type="scientific">Roseococcus pinisoli</name>
    <dbReference type="NCBI Taxonomy" id="2835040"/>
    <lineage>
        <taxon>Bacteria</taxon>
        <taxon>Pseudomonadati</taxon>
        <taxon>Pseudomonadota</taxon>
        <taxon>Alphaproteobacteria</taxon>
        <taxon>Acetobacterales</taxon>
        <taxon>Roseomonadaceae</taxon>
        <taxon>Roseococcus</taxon>
    </lineage>
</organism>
<dbReference type="PANTHER" id="PTHR42847:SF9">
    <property type="entry name" value="BLL6451 PROTEIN"/>
    <property type="match status" value="1"/>
</dbReference>
<proteinExistence type="predicted"/>
<comment type="caution">
    <text evidence="6">The sequence shown here is derived from an EMBL/GenBank/DDBJ whole genome shotgun (WGS) entry which is preliminary data.</text>
</comment>
<dbReference type="InterPro" id="IPR036661">
    <property type="entry name" value="Luciferase-like_sf"/>
</dbReference>
<dbReference type="InterPro" id="IPR050172">
    <property type="entry name" value="SsuD_RutA_monooxygenase"/>
</dbReference>
<dbReference type="Gene3D" id="3.20.20.30">
    <property type="entry name" value="Luciferase-like domain"/>
    <property type="match status" value="1"/>
</dbReference>
<protein>
    <submittedName>
        <fullName evidence="6">LLM class flavin-dependent oxidoreductase</fullName>
    </submittedName>
</protein>
<name>A0ABS5QHQ1_9PROT</name>
<dbReference type="SUPFAM" id="SSF51679">
    <property type="entry name" value="Bacterial luciferase-like"/>
    <property type="match status" value="1"/>
</dbReference>
<evidence type="ECO:0000256" key="2">
    <source>
        <dbReference type="ARBA" id="ARBA00022643"/>
    </source>
</evidence>
<reference evidence="6 7" key="1">
    <citation type="submission" date="2021-05" db="EMBL/GenBank/DDBJ databases">
        <title>Roseococcus sp. XZZS9, whole genome shotgun sequencing project.</title>
        <authorList>
            <person name="Zhao G."/>
            <person name="Shen L."/>
        </authorList>
    </citation>
    <scope>NUCLEOTIDE SEQUENCE [LARGE SCALE GENOMIC DNA]</scope>
    <source>
        <strain evidence="6 7">XZZS9</strain>
    </source>
</reference>
<sequence length="355" mass="38638">MSVRVIGMIGVEPPKGTTLHVIAGGVSPSFLKEFAQTHENAGFDQVLVGYYSSSAEGFNVASYAAAHTKTLSYLIAHRPGIVSPTLAARAAATFDHLSNGRLSMHIIAGVTDKEQESEGDFLSKDDRYARAAEYLGVIRKLWTSSTPFDHAGRYYRFNGAWSAVKPLQQPYPKLFFGGSSEAAIEMGAEHCDCYALYGEPLKETAERMADFRRRAAKFGRAPGFNISFRPIIAPTEGQAWDKARKMLQDLENAGLPRHAQDKSAERMLAIAARGDVHDERLWLPIAKATGAKGNTSCLVGTPRQVADAMLKYYELGVGSFLIRGFDPVADTTEFGRELIPMLKAGATELDRAAAA</sequence>
<gene>
    <name evidence="6" type="ORF">KHU32_19445</name>
</gene>
<keyword evidence="1" id="KW-0285">Flavoprotein</keyword>
<evidence type="ECO:0000256" key="1">
    <source>
        <dbReference type="ARBA" id="ARBA00022630"/>
    </source>
</evidence>
<dbReference type="CDD" id="cd01094">
    <property type="entry name" value="Alkanesulfonate_monoxygenase"/>
    <property type="match status" value="1"/>
</dbReference>
<keyword evidence="3" id="KW-0560">Oxidoreductase</keyword>
<dbReference type="EMBL" id="JAHCDA010000004">
    <property type="protein sequence ID" value="MBS7813129.1"/>
    <property type="molecule type" value="Genomic_DNA"/>
</dbReference>
<keyword evidence="7" id="KW-1185">Reference proteome</keyword>
<evidence type="ECO:0000256" key="4">
    <source>
        <dbReference type="ARBA" id="ARBA00023033"/>
    </source>
</evidence>
<evidence type="ECO:0000313" key="6">
    <source>
        <dbReference type="EMBL" id="MBS7813129.1"/>
    </source>
</evidence>
<accession>A0ABS5QHQ1</accession>
<dbReference type="Proteomes" id="UP000766336">
    <property type="component" value="Unassembled WGS sequence"/>
</dbReference>
<evidence type="ECO:0000313" key="7">
    <source>
        <dbReference type="Proteomes" id="UP000766336"/>
    </source>
</evidence>
<evidence type="ECO:0000259" key="5">
    <source>
        <dbReference type="Pfam" id="PF00296"/>
    </source>
</evidence>
<dbReference type="RefSeq" id="WP_213671827.1">
    <property type="nucleotide sequence ID" value="NZ_JAHCDA010000004.1"/>
</dbReference>